<dbReference type="EMBL" id="QGGG01000016">
    <property type="protein sequence ID" value="PWJ78351.1"/>
    <property type="molecule type" value="Genomic_DNA"/>
</dbReference>
<evidence type="ECO:0000313" key="1">
    <source>
        <dbReference type="EMBL" id="PWJ78351.1"/>
    </source>
</evidence>
<dbReference type="RefSeq" id="WP_210205680.1">
    <property type="nucleotide sequence ID" value="NZ_QGGG01000016.1"/>
</dbReference>
<dbReference type="Proteomes" id="UP000245396">
    <property type="component" value="Unassembled WGS sequence"/>
</dbReference>
<dbReference type="AlphaFoldDB" id="A0A316BVV1"/>
<comment type="caution">
    <text evidence="1">The sequence shown here is derived from an EMBL/GenBank/DDBJ whole genome shotgun (WGS) entry which is preliminary data.</text>
</comment>
<evidence type="ECO:0000313" key="2">
    <source>
        <dbReference type="Proteomes" id="UP000245396"/>
    </source>
</evidence>
<keyword evidence="2" id="KW-1185">Reference proteome</keyword>
<proteinExistence type="predicted"/>
<name>A0A316BVV1_PSESE</name>
<organism evidence="1 2">
    <name type="scientific">Pseudaminobacter salicylatoxidans</name>
    <dbReference type="NCBI Taxonomy" id="93369"/>
    <lineage>
        <taxon>Bacteria</taxon>
        <taxon>Pseudomonadati</taxon>
        <taxon>Pseudomonadota</taxon>
        <taxon>Alphaproteobacteria</taxon>
        <taxon>Hyphomicrobiales</taxon>
        <taxon>Phyllobacteriaceae</taxon>
        <taxon>Pseudaminobacter</taxon>
    </lineage>
</organism>
<protein>
    <submittedName>
        <fullName evidence="1">Uncharacterized protein</fullName>
    </submittedName>
</protein>
<accession>A0A316BVV1</accession>
<gene>
    <name evidence="1" type="ORF">C7441_11616</name>
</gene>
<reference evidence="1 2" key="1">
    <citation type="submission" date="2018-05" db="EMBL/GenBank/DDBJ databases">
        <title>Genomic Encyclopedia of Type Strains, Phase IV (KMG-IV): sequencing the most valuable type-strain genomes for metagenomic binning, comparative biology and taxonomic classification.</title>
        <authorList>
            <person name="Goeker M."/>
        </authorList>
    </citation>
    <scope>NUCLEOTIDE SEQUENCE [LARGE SCALE GENOMIC DNA]</scope>
    <source>
        <strain evidence="1 2">DSM 6986</strain>
    </source>
</reference>
<sequence>MKVIIEFYRVRDVDGAHAVLGRVTCDALDSAAAIRLAKSLFYSLDMPQEPDKVSIYDKEGRQLYCAAPKSTTYDRFGEELCHATTQPKNHARRPRF</sequence>